<dbReference type="Pfam" id="PF01467">
    <property type="entry name" value="CTP_transf_like"/>
    <property type="match status" value="1"/>
</dbReference>
<dbReference type="AlphaFoldDB" id="A0A0K3AM78"/>
<evidence type="ECO:0000313" key="2">
    <source>
        <dbReference type="EMBL" id="CTQ40677.1"/>
    </source>
</evidence>
<dbReference type="KEGG" id="bmic:BMR1_03g00385"/>
<dbReference type="InterPro" id="IPR014729">
    <property type="entry name" value="Rossmann-like_a/b/a_fold"/>
</dbReference>
<dbReference type="EMBL" id="LN871598">
    <property type="protein sequence ID" value="CTQ40677.1"/>
    <property type="molecule type" value="Genomic_DNA"/>
</dbReference>
<dbReference type="EC" id="2.7.7.3" evidence="2"/>
<reference evidence="2 3" key="1">
    <citation type="journal article" date="2012" name="Nucleic Acids Res.">
        <title>Sequencing of the smallest Apicomplexan genome from the human pathogen Babesia microti.</title>
        <authorList>
            <person name="Cornillot E."/>
            <person name="Hadj-Kaddour K."/>
            <person name="Dassouli A."/>
            <person name="Noel B."/>
            <person name="Ranwez V."/>
            <person name="Vacherie B."/>
            <person name="Augagneur Y."/>
            <person name="Bres V."/>
            <person name="Duclos A."/>
            <person name="Randazzo S."/>
            <person name="Carcy B."/>
            <person name="Debierre-Grockiego F."/>
            <person name="Delbecq S."/>
            <person name="Moubri-Menage K."/>
            <person name="Shams-Eldin H."/>
            <person name="Usmani-Brown S."/>
            <person name="Bringaud F."/>
            <person name="Wincker P."/>
            <person name="Vivares C.P."/>
            <person name="Schwarz R.T."/>
            <person name="Schetters T.P."/>
            <person name="Krause P.J."/>
            <person name="Gorenflot A."/>
            <person name="Berry V."/>
            <person name="Barbe V."/>
            <person name="Ben Mamoun C."/>
        </authorList>
    </citation>
    <scope>NUCLEOTIDE SEQUENCE [LARGE SCALE GENOMIC DNA]</scope>
    <source>
        <strain evidence="2 3">RI</strain>
    </source>
</reference>
<dbReference type="Gene3D" id="3.40.50.620">
    <property type="entry name" value="HUPs"/>
    <property type="match status" value="1"/>
</dbReference>
<dbReference type="OrthoDB" id="330671at2759"/>
<feature type="domain" description="Cytidyltransferase-like" evidence="1">
    <location>
        <begin position="153"/>
        <end position="313"/>
    </location>
</feature>
<reference evidence="2 3" key="3">
    <citation type="journal article" date="2016" name="Sci. Rep.">
        <title>Genome-wide diversity and gene expression profiling of Babesia microti isolates identify polymorphic genes that mediate host-pathogen interactions.</title>
        <authorList>
            <person name="Silva J.C."/>
            <person name="Cornillot E."/>
            <person name="McCracken C."/>
            <person name="Usmani-Brown S."/>
            <person name="Dwivedi A."/>
            <person name="Ifeonu O.O."/>
            <person name="Crabtree J."/>
            <person name="Gotia H.T."/>
            <person name="Virji A.Z."/>
            <person name="Reynes C."/>
            <person name="Colinge J."/>
            <person name="Kumar V."/>
            <person name="Lawres L."/>
            <person name="Pazzi J.E."/>
            <person name="Pablo J.V."/>
            <person name="Hung C."/>
            <person name="Brancato J."/>
            <person name="Kumari P."/>
            <person name="Orvis J."/>
            <person name="Tretina K."/>
            <person name="Chibucos M."/>
            <person name="Ott S."/>
            <person name="Sadzewicz L."/>
            <person name="Sengamalay N."/>
            <person name="Shetty A.C."/>
            <person name="Su Q."/>
            <person name="Tallon L."/>
            <person name="Fraser C.M."/>
            <person name="Frutos R."/>
            <person name="Molina D.M."/>
            <person name="Krause P.J."/>
            <person name="Ben Mamoun C."/>
        </authorList>
    </citation>
    <scope>NUCLEOTIDE SEQUENCE [LARGE SCALE GENOMIC DNA]</scope>
    <source>
        <strain evidence="2 3">RI</strain>
    </source>
</reference>
<sequence>MAKSELYDFAVEAGQSTDDEGGEIDVDEGVLGGIDAKCDNGIVSYKCSHLCMQYIRSIVSKLVSPAYNHNSFHLRLRNPSSLHDIRLQGLVKSLYDELSASRFEKLKHGFQVLPHISCPSTFNTGASETDEECGRIPHIMAEIGYANRLENVMFGGTFDRLHYGHKYTILCSFMMAKSHLYLGISKSHQLTADKLYGHLIQPYHERLYNIQKYITDISDLTSTPVKISVFDHYVEPQQLTPRVGQLQIVIFPILSPIFPAEIANSEFVLVVTEDTFKGGRAVNDARKRRGLLPWPLVQLPLVGIPVISSTKLRAPEAVHSI</sequence>
<gene>
    <name evidence="2" type="ORF">BMR1_03g00385</name>
</gene>
<name>A0A0K3AM78_BABMR</name>
<protein>
    <submittedName>
        <fullName evidence="2">Pantetheine-phosphate adenylyltransferase</fullName>
        <ecNumber evidence="2">2.7.7.3</ecNumber>
    </submittedName>
</protein>
<dbReference type="Proteomes" id="UP000002899">
    <property type="component" value="Chromosome III"/>
</dbReference>
<dbReference type="VEuPathDB" id="PiroplasmaDB:BMR1_03g00385"/>
<dbReference type="SUPFAM" id="SSF52374">
    <property type="entry name" value="Nucleotidylyl transferase"/>
    <property type="match status" value="1"/>
</dbReference>
<evidence type="ECO:0000259" key="1">
    <source>
        <dbReference type="Pfam" id="PF01467"/>
    </source>
</evidence>
<accession>A0A0K3AM78</accession>
<reference evidence="2 3" key="2">
    <citation type="journal article" date="2013" name="PLoS ONE">
        <title>Whole genome mapping and re-organization of the nuclear and mitochondrial genomes of Babesia microti isolates.</title>
        <authorList>
            <person name="Cornillot E."/>
            <person name="Dassouli A."/>
            <person name="Garg A."/>
            <person name="Pachikara N."/>
            <person name="Randazzo S."/>
            <person name="Depoix D."/>
            <person name="Carcy B."/>
            <person name="Delbecq S."/>
            <person name="Frutos R."/>
            <person name="Silva J.C."/>
            <person name="Sutton R."/>
            <person name="Krause P.J."/>
            <person name="Mamoun C.B."/>
        </authorList>
    </citation>
    <scope>NUCLEOTIDE SEQUENCE [LARGE SCALE GENOMIC DNA]</scope>
    <source>
        <strain evidence="2 3">RI</strain>
    </source>
</reference>
<proteinExistence type="predicted"/>
<keyword evidence="3" id="KW-1185">Reference proteome</keyword>
<dbReference type="GeneID" id="24424712"/>
<dbReference type="GO" id="GO:0004595">
    <property type="term" value="F:pantetheine-phosphate adenylyltransferase activity"/>
    <property type="evidence" value="ECO:0007669"/>
    <property type="project" value="UniProtKB-EC"/>
</dbReference>
<evidence type="ECO:0000313" key="3">
    <source>
        <dbReference type="Proteomes" id="UP000002899"/>
    </source>
</evidence>
<keyword evidence="2" id="KW-0548">Nucleotidyltransferase</keyword>
<organism evidence="2 3">
    <name type="scientific">Babesia microti (strain RI)</name>
    <dbReference type="NCBI Taxonomy" id="1133968"/>
    <lineage>
        <taxon>Eukaryota</taxon>
        <taxon>Sar</taxon>
        <taxon>Alveolata</taxon>
        <taxon>Apicomplexa</taxon>
        <taxon>Aconoidasida</taxon>
        <taxon>Piroplasmida</taxon>
        <taxon>Babesiidae</taxon>
        <taxon>Babesia</taxon>
    </lineage>
</organism>
<keyword evidence="2" id="KW-0808">Transferase</keyword>
<dbReference type="InterPro" id="IPR004821">
    <property type="entry name" value="Cyt_trans-like"/>
</dbReference>
<dbReference type="RefSeq" id="XP_012648688.1">
    <property type="nucleotide sequence ID" value="XM_012793234.1"/>
</dbReference>